<dbReference type="RefSeq" id="WP_417924131.1">
    <property type="nucleotide sequence ID" value="NZ_JBHSFS010000022.1"/>
</dbReference>
<dbReference type="Proteomes" id="UP001595990">
    <property type="component" value="Unassembled WGS sequence"/>
</dbReference>
<gene>
    <name evidence="1" type="ORF">ACFPEN_32255</name>
</gene>
<proteinExistence type="predicted"/>
<keyword evidence="2" id="KW-1185">Reference proteome</keyword>
<sequence length="122" mass="13011">MRTHPEIRAAIARATDPGIPRTAARQAPEEVAPDIPFWPVAYGAAVRDGLAAATQQEREAVTAFEEELSELPQACGDLCPDTVGDLYVGRLPGPGHNAWTSVLYHVDNEAQQVLVLAIVSGP</sequence>
<accession>A0ABV9BUA4</accession>
<reference evidence="2" key="1">
    <citation type="journal article" date="2019" name="Int. J. Syst. Evol. Microbiol.">
        <title>The Global Catalogue of Microorganisms (GCM) 10K type strain sequencing project: providing services to taxonomists for standard genome sequencing and annotation.</title>
        <authorList>
            <consortium name="The Broad Institute Genomics Platform"/>
            <consortium name="The Broad Institute Genome Sequencing Center for Infectious Disease"/>
            <person name="Wu L."/>
            <person name="Ma J."/>
        </authorList>
    </citation>
    <scope>NUCLEOTIDE SEQUENCE [LARGE SCALE GENOMIC DNA]</scope>
    <source>
        <strain evidence="2">CECT 8064</strain>
    </source>
</reference>
<comment type="caution">
    <text evidence="1">The sequence shown here is derived from an EMBL/GenBank/DDBJ whole genome shotgun (WGS) entry which is preliminary data.</text>
</comment>
<organism evidence="1 2">
    <name type="scientific">Streptomyces ehimensis</name>
    <dbReference type="NCBI Taxonomy" id="68195"/>
    <lineage>
        <taxon>Bacteria</taxon>
        <taxon>Bacillati</taxon>
        <taxon>Actinomycetota</taxon>
        <taxon>Actinomycetes</taxon>
        <taxon>Kitasatosporales</taxon>
        <taxon>Streptomycetaceae</taxon>
        <taxon>Streptomyces</taxon>
    </lineage>
</organism>
<dbReference type="EMBL" id="JBHSFS010000022">
    <property type="protein sequence ID" value="MFC4517571.1"/>
    <property type="molecule type" value="Genomic_DNA"/>
</dbReference>
<evidence type="ECO:0000313" key="1">
    <source>
        <dbReference type="EMBL" id="MFC4517571.1"/>
    </source>
</evidence>
<protein>
    <submittedName>
        <fullName evidence="1">Uncharacterized protein</fullName>
    </submittedName>
</protein>
<name>A0ABV9BUA4_9ACTN</name>
<evidence type="ECO:0000313" key="2">
    <source>
        <dbReference type="Proteomes" id="UP001595990"/>
    </source>
</evidence>